<gene>
    <name evidence="2" type="ORF">M9458_036846</name>
</gene>
<evidence type="ECO:0000313" key="2">
    <source>
        <dbReference type="EMBL" id="KAL0168624.1"/>
    </source>
</evidence>
<feature type="non-terminal residue" evidence="2">
    <location>
        <position position="1"/>
    </location>
</feature>
<feature type="compositionally biased region" description="Basic and acidic residues" evidence="1">
    <location>
        <begin position="1"/>
        <end position="12"/>
    </location>
</feature>
<feature type="region of interest" description="Disordered" evidence="1">
    <location>
        <begin position="1"/>
        <end position="25"/>
    </location>
</feature>
<comment type="caution">
    <text evidence="2">The sequence shown here is derived from an EMBL/GenBank/DDBJ whole genome shotgun (WGS) entry which is preliminary data.</text>
</comment>
<keyword evidence="3" id="KW-1185">Reference proteome</keyword>
<dbReference type="AlphaFoldDB" id="A0ABD0P3K8"/>
<reference evidence="2 3" key="1">
    <citation type="submission" date="2024-05" db="EMBL/GenBank/DDBJ databases">
        <title>Genome sequencing and assembly of Indian major carp, Cirrhinus mrigala (Hamilton, 1822).</title>
        <authorList>
            <person name="Mohindra V."/>
            <person name="Chowdhury L.M."/>
            <person name="Lal K."/>
            <person name="Jena J.K."/>
        </authorList>
    </citation>
    <scope>NUCLEOTIDE SEQUENCE [LARGE SCALE GENOMIC DNA]</scope>
    <source>
        <strain evidence="2">CM1030</strain>
        <tissue evidence="2">Blood</tissue>
    </source>
</reference>
<dbReference type="EMBL" id="JAMKFB020000018">
    <property type="protein sequence ID" value="KAL0168624.1"/>
    <property type="molecule type" value="Genomic_DNA"/>
</dbReference>
<evidence type="ECO:0000256" key="1">
    <source>
        <dbReference type="SAM" id="MobiDB-lite"/>
    </source>
</evidence>
<name>A0ABD0P3K8_CIRMR</name>
<feature type="non-terminal residue" evidence="2">
    <location>
        <position position="61"/>
    </location>
</feature>
<sequence>EKNEEVLERNCPKNDQFMPLPPPPDNYEENVLPLKLCYAMLEMLTERFSTLEEQITRLNQR</sequence>
<proteinExistence type="predicted"/>
<evidence type="ECO:0000313" key="3">
    <source>
        <dbReference type="Proteomes" id="UP001529510"/>
    </source>
</evidence>
<protein>
    <submittedName>
        <fullName evidence="2">Uncharacterized protein</fullName>
    </submittedName>
</protein>
<accession>A0ABD0P3K8</accession>
<organism evidence="2 3">
    <name type="scientific">Cirrhinus mrigala</name>
    <name type="common">Mrigala</name>
    <dbReference type="NCBI Taxonomy" id="683832"/>
    <lineage>
        <taxon>Eukaryota</taxon>
        <taxon>Metazoa</taxon>
        <taxon>Chordata</taxon>
        <taxon>Craniata</taxon>
        <taxon>Vertebrata</taxon>
        <taxon>Euteleostomi</taxon>
        <taxon>Actinopterygii</taxon>
        <taxon>Neopterygii</taxon>
        <taxon>Teleostei</taxon>
        <taxon>Ostariophysi</taxon>
        <taxon>Cypriniformes</taxon>
        <taxon>Cyprinidae</taxon>
        <taxon>Labeoninae</taxon>
        <taxon>Labeonini</taxon>
        <taxon>Cirrhinus</taxon>
    </lineage>
</organism>
<dbReference type="Proteomes" id="UP001529510">
    <property type="component" value="Unassembled WGS sequence"/>
</dbReference>